<evidence type="ECO:0000313" key="4">
    <source>
        <dbReference type="Proteomes" id="UP001327219"/>
    </source>
</evidence>
<feature type="chain" id="PRO_5045506064" description="Transmembrane protein" evidence="2">
    <location>
        <begin position="26"/>
        <end position="341"/>
    </location>
</feature>
<name>A0ABZ0UT59_9RICK</name>
<evidence type="ECO:0000256" key="1">
    <source>
        <dbReference type="SAM" id="Phobius"/>
    </source>
</evidence>
<gene>
    <name evidence="3" type="ORF">Bandiella_01397</name>
</gene>
<keyword evidence="2" id="KW-0732">Signal</keyword>
<feature type="signal peptide" evidence="2">
    <location>
        <begin position="1"/>
        <end position="25"/>
    </location>
</feature>
<organism evidence="3 4">
    <name type="scientific">Candidatus Bandiella euplotis</name>
    <dbReference type="NCBI Taxonomy" id="1664265"/>
    <lineage>
        <taxon>Bacteria</taxon>
        <taxon>Pseudomonadati</taxon>
        <taxon>Pseudomonadota</taxon>
        <taxon>Alphaproteobacteria</taxon>
        <taxon>Rickettsiales</taxon>
        <taxon>Candidatus Midichloriaceae</taxon>
        <taxon>Candidatus Bandiella</taxon>
    </lineage>
</organism>
<keyword evidence="1" id="KW-0472">Membrane</keyword>
<accession>A0ABZ0UT59</accession>
<keyword evidence="1" id="KW-0812">Transmembrane</keyword>
<evidence type="ECO:0008006" key="5">
    <source>
        <dbReference type="Google" id="ProtNLM"/>
    </source>
</evidence>
<keyword evidence="4" id="KW-1185">Reference proteome</keyword>
<evidence type="ECO:0000256" key="2">
    <source>
        <dbReference type="SAM" id="SignalP"/>
    </source>
</evidence>
<sequence>MKTKRIALVMLLCTLAAFITDISYAANFYGQCLLSSGGNSSQGDNVVVLTPLDAKCQSNCQARCDQVFSYTFNPYAQINTGSDSAKNGGQELNQDISIDCYSACQKGEEYKGRAFNAFIISCNDPTQDVFQKLCVDKNGNPATGCKDVDFVSADEARYVCFAKTLQGEAAVGAICNQDASYNVVQTGYTAKESDVFDLSLIGGKSQNQLFLCGKKHISVTPIFSDMPNSNVVPASLCDTSKSMDQWYKYDTWFTFDWKNKNSHRYLATLDDPTFNSLKQAPQTYWYETILSDAKLSASYVGWGQKIHSSSILALTFRMAIWFQLLGAVFIHILGVVSQFMM</sequence>
<dbReference type="EMBL" id="CP110820">
    <property type="protein sequence ID" value="WPX97250.1"/>
    <property type="molecule type" value="Genomic_DNA"/>
</dbReference>
<evidence type="ECO:0000313" key="3">
    <source>
        <dbReference type="EMBL" id="WPX97250.1"/>
    </source>
</evidence>
<protein>
    <recommendedName>
        <fullName evidence="5">Transmembrane protein</fullName>
    </recommendedName>
</protein>
<proteinExistence type="predicted"/>
<dbReference type="RefSeq" id="WP_323732827.1">
    <property type="nucleotide sequence ID" value="NZ_CP110820.1"/>
</dbReference>
<reference evidence="3 4" key="1">
    <citation type="submission" date="2022-11" db="EMBL/GenBank/DDBJ databases">
        <title>Host association and intracellularity evolved multiple times independently in the Rickettsiales.</title>
        <authorList>
            <person name="Castelli M."/>
            <person name="Nardi T."/>
            <person name="Gammuto L."/>
            <person name="Bellinzona G."/>
            <person name="Sabaneyeva E."/>
            <person name="Potekhin A."/>
            <person name="Serra V."/>
            <person name="Petroni G."/>
            <person name="Sassera D."/>
        </authorList>
    </citation>
    <scope>NUCLEOTIDE SEQUENCE [LARGE SCALE GENOMIC DNA]</scope>
    <source>
        <strain evidence="3 4">NDG2</strain>
    </source>
</reference>
<keyword evidence="1" id="KW-1133">Transmembrane helix</keyword>
<dbReference type="Proteomes" id="UP001327219">
    <property type="component" value="Chromosome"/>
</dbReference>
<feature type="transmembrane region" description="Helical" evidence="1">
    <location>
        <begin position="318"/>
        <end position="336"/>
    </location>
</feature>